<evidence type="ECO:0000259" key="8">
    <source>
        <dbReference type="Pfam" id="PF10502"/>
    </source>
</evidence>
<organism evidence="9 10">
    <name type="scientific">Candidatus Lumbricidiphila eiseniae</name>
    <dbReference type="NCBI Taxonomy" id="1969409"/>
    <lineage>
        <taxon>Bacteria</taxon>
        <taxon>Bacillati</taxon>
        <taxon>Actinomycetota</taxon>
        <taxon>Actinomycetes</taxon>
        <taxon>Micrococcales</taxon>
        <taxon>Microbacteriaceae</taxon>
        <taxon>Candidatus Lumbricidiphila</taxon>
    </lineage>
</organism>
<evidence type="ECO:0000256" key="2">
    <source>
        <dbReference type="ARBA" id="ARBA00022692"/>
    </source>
</evidence>
<keyword evidence="2 7" id="KW-0812">Transmembrane</keyword>
<feature type="transmembrane region" description="Helical" evidence="7">
    <location>
        <begin position="125"/>
        <end position="151"/>
    </location>
</feature>
<evidence type="ECO:0000256" key="1">
    <source>
        <dbReference type="ARBA" id="ARBA00004370"/>
    </source>
</evidence>
<dbReference type="InterPro" id="IPR019533">
    <property type="entry name" value="Peptidase_S26"/>
</dbReference>
<gene>
    <name evidence="9" type="ORF">B5766_04525</name>
</gene>
<proteinExistence type="predicted"/>
<feature type="transmembrane region" description="Helical" evidence="7">
    <location>
        <begin position="6"/>
        <end position="28"/>
    </location>
</feature>
<evidence type="ECO:0000256" key="3">
    <source>
        <dbReference type="ARBA" id="ARBA00022989"/>
    </source>
</evidence>
<dbReference type="Proteomes" id="UP000219994">
    <property type="component" value="Unassembled WGS sequence"/>
</dbReference>
<sequence length="201" mass="21270">MFVGDTFLTVLAVLGAICVVLVALSFFFKVSIILFRTGSMSPTIPAGSAALVRQVPADSVRVGDIVTIDRPGKLSVSHRIVAVEGEGATRSFTLRGDANPANDPTPYTVSHVRITLFSVPGIAPVIVWLGSPFVLGSCTVAAAALVLWALWPSASRSGLSPSSRDRSPRSPRGSSREGSRRGSRRGSHRVPRRDQITPGHS</sequence>
<dbReference type="CDD" id="cd06462">
    <property type="entry name" value="Peptidase_S24_S26"/>
    <property type="match status" value="1"/>
</dbReference>
<evidence type="ECO:0000313" key="9">
    <source>
        <dbReference type="EMBL" id="PDQ35821.1"/>
    </source>
</evidence>
<evidence type="ECO:0000256" key="7">
    <source>
        <dbReference type="SAM" id="Phobius"/>
    </source>
</evidence>
<evidence type="ECO:0000313" key="10">
    <source>
        <dbReference type="Proteomes" id="UP000219994"/>
    </source>
</evidence>
<comment type="subcellular location">
    <subcellularLocation>
        <location evidence="1">Membrane</location>
    </subcellularLocation>
</comment>
<protein>
    <recommendedName>
        <fullName evidence="5">Signal peptidase I</fullName>
        <ecNumber evidence="5">3.4.21.89</ecNumber>
    </recommendedName>
</protein>
<evidence type="ECO:0000256" key="5">
    <source>
        <dbReference type="NCBIfam" id="TIGR02228"/>
    </source>
</evidence>
<feature type="domain" description="Peptidase S26" evidence="8">
    <location>
        <begin position="10"/>
        <end position="86"/>
    </location>
</feature>
<dbReference type="EC" id="3.4.21.89" evidence="5"/>
<dbReference type="Pfam" id="PF10502">
    <property type="entry name" value="Peptidase_S26"/>
    <property type="match status" value="1"/>
</dbReference>
<dbReference type="SUPFAM" id="SSF51306">
    <property type="entry name" value="LexA/Signal peptidase"/>
    <property type="match status" value="1"/>
</dbReference>
<dbReference type="InterPro" id="IPR001733">
    <property type="entry name" value="Peptidase_S26B"/>
</dbReference>
<dbReference type="NCBIfam" id="TIGR02228">
    <property type="entry name" value="sigpep_I_arch"/>
    <property type="match status" value="1"/>
</dbReference>
<reference evidence="10" key="1">
    <citation type="submission" date="2017-03" db="EMBL/GenBank/DDBJ databases">
        <authorList>
            <person name="Lund M.B."/>
        </authorList>
    </citation>
    <scope>NUCLEOTIDE SEQUENCE [LARGE SCALE GENOMIC DNA]</scope>
</reference>
<name>A0A2A6FT83_9MICO</name>
<feature type="region of interest" description="Disordered" evidence="6">
    <location>
        <begin position="155"/>
        <end position="201"/>
    </location>
</feature>
<accession>A0A2A6FT83</accession>
<dbReference type="EMBL" id="NAEP01000028">
    <property type="protein sequence ID" value="PDQ35821.1"/>
    <property type="molecule type" value="Genomic_DNA"/>
</dbReference>
<dbReference type="InterPro" id="IPR036286">
    <property type="entry name" value="LexA/Signal_pep-like_sf"/>
</dbReference>
<keyword evidence="3 7" id="KW-1133">Transmembrane helix</keyword>
<evidence type="ECO:0000256" key="4">
    <source>
        <dbReference type="ARBA" id="ARBA00023136"/>
    </source>
</evidence>
<feature type="compositionally biased region" description="Basic and acidic residues" evidence="6">
    <location>
        <begin position="163"/>
        <end position="180"/>
    </location>
</feature>
<dbReference type="GO" id="GO:0016020">
    <property type="term" value="C:membrane"/>
    <property type="evidence" value="ECO:0007669"/>
    <property type="project" value="UniProtKB-SubCell"/>
</dbReference>
<feature type="compositionally biased region" description="Basic residues" evidence="6">
    <location>
        <begin position="181"/>
        <end position="191"/>
    </location>
</feature>
<dbReference type="GO" id="GO:0006465">
    <property type="term" value="P:signal peptide processing"/>
    <property type="evidence" value="ECO:0007669"/>
    <property type="project" value="UniProtKB-UniRule"/>
</dbReference>
<keyword evidence="4 7" id="KW-0472">Membrane</keyword>
<dbReference type="GO" id="GO:0004252">
    <property type="term" value="F:serine-type endopeptidase activity"/>
    <property type="evidence" value="ECO:0007669"/>
    <property type="project" value="UniProtKB-UniRule"/>
</dbReference>
<dbReference type="AlphaFoldDB" id="A0A2A6FT83"/>
<dbReference type="GO" id="GO:0009003">
    <property type="term" value="F:signal peptidase activity"/>
    <property type="evidence" value="ECO:0007669"/>
    <property type="project" value="UniProtKB-EC"/>
</dbReference>
<evidence type="ECO:0000256" key="6">
    <source>
        <dbReference type="SAM" id="MobiDB-lite"/>
    </source>
</evidence>
<comment type="caution">
    <text evidence="9">The sequence shown here is derived from an EMBL/GenBank/DDBJ whole genome shotgun (WGS) entry which is preliminary data.</text>
</comment>